<gene>
    <name evidence="1" type="ORF">MMON_22870</name>
</gene>
<keyword evidence="2" id="KW-1185">Reference proteome</keyword>
<evidence type="ECO:0000313" key="2">
    <source>
        <dbReference type="Proteomes" id="UP000466039"/>
    </source>
</evidence>
<dbReference type="AlphaFoldDB" id="A0AAD1IU66"/>
<evidence type="ECO:0000313" key="1">
    <source>
        <dbReference type="EMBL" id="BBZ60986.1"/>
    </source>
</evidence>
<reference evidence="1 2" key="1">
    <citation type="journal article" date="2019" name="Emerg. Microbes Infect.">
        <title>Comprehensive subspecies identification of 175 nontuberculous mycobacteria species based on 7547 genomic profiles.</title>
        <authorList>
            <person name="Matsumoto Y."/>
            <person name="Kinjo T."/>
            <person name="Motooka D."/>
            <person name="Nabeya D."/>
            <person name="Jung N."/>
            <person name="Uechi K."/>
            <person name="Horii T."/>
            <person name="Iida T."/>
            <person name="Fujita J."/>
            <person name="Nakamura S."/>
        </authorList>
    </citation>
    <scope>NUCLEOTIDE SEQUENCE [LARGE SCALE GENOMIC DNA]</scope>
    <source>
        <strain evidence="1 2">JCM 15658</strain>
    </source>
</reference>
<dbReference type="Proteomes" id="UP000466039">
    <property type="component" value="Chromosome"/>
</dbReference>
<protein>
    <submittedName>
        <fullName evidence="1">Uncharacterized protein</fullName>
    </submittedName>
</protein>
<sequence length="50" mass="5496">MTALQEWFSIPAAAPRAVGSFVWGPLRGVLPGRPDAREGHRLLRPGIERC</sequence>
<dbReference type="RefSeq" id="WP_163647412.1">
    <property type="nucleotide sequence ID" value="NZ_AP022617.1"/>
</dbReference>
<organism evidence="1 2">
    <name type="scientific">Mycolicibacterium monacense</name>
    <name type="common">Mycobacterium monacense</name>
    <dbReference type="NCBI Taxonomy" id="85693"/>
    <lineage>
        <taxon>Bacteria</taxon>
        <taxon>Bacillati</taxon>
        <taxon>Actinomycetota</taxon>
        <taxon>Actinomycetes</taxon>
        <taxon>Mycobacteriales</taxon>
        <taxon>Mycobacteriaceae</taxon>
        <taxon>Mycolicibacterium</taxon>
    </lineage>
</organism>
<dbReference type="EMBL" id="AP022617">
    <property type="protein sequence ID" value="BBZ60986.1"/>
    <property type="molecule type" value="Genomic_DNA"/>
</dbReference>
<accession>A0AAD1IU66</accession>
<name>A0AAD1IU66_MYCMB</name>
<proteinExistence type="predicted"/>